<protein>
    <submittedName>
        <fullName evidence="2">Uncharacterized protein</fullName>
    </submittedName>
</protein>
<dbReference type="AlphaFoldDB" id="A0A9P4J0T7"/>
<dbReference type="EMBL" id="ML996089">
    <property type="protein sequence ID" value="KAF2150303.1"/>
    <property type="molecule type" value="Genomic_DNA"/>
</dbReference>
<feature type="region of interest" description="Disordered" evidence="1">
    <location>
        <begin position="158"/>
        <end position="182"/>
    </location>
</feature>
<proteinExistence type="predicted"/>
<sequence>MCTSEHYEDAVRACLNDPVALRIIGDLVARRFFLEIRGFSCFSNGVAMCSGHIECRARNGSEELRVLGSFFRCIAARATPCFIVAPTNDNMTHFKVPLSQDVIDQMADHGRFNLNSICVPTQPETCKLFLSMVFGGSHDEYEDMYEVCSAVPTSFSTDCAPDPPEKDHKRRTPLMNAPVEEN</sequence>
<evidence type="ECO:0000313" key="2">
    <source>
        <dbReference type="EMBL" id="KAF2150303.1"/>
    </source>
</evidence>
<organism evidence="2 3">
    <name type="scientific">Myriangium duriaei CBS 260.36</name>
    <dbReference type="NCBI Taxonomy" id="1168546"/>
    <lineage>
        <taxon>Eukaryota</taxon>
        <taxon>Fungi</taxon>
        <taxon>Dikarya</taxon>
        <taxon>Ascomycota</taxon>
        <taxon>Pezizomycotina</taxon>
        <taxon>Dothideomycetes</taxon>
        <taxon>Dothideomycetidae</taxon>
        <taxon>Myriangiales</taxon>
        <taxon>Myriangiaceae</taxon>
        <taxon>Myriangium</taxon>
    </lineage>
</organism>
<evidence type="ECO:0000256" key="1">
    <source>
        <dbReference type="SAM" id="MobiDB-lite"/>
    </source>
</evidence>
<reference evidence="2" key="1">
    <citation type="journal article" date="2020" name="Stud. Mycol.">
        <title>101 Dothideomycetes genomes: a test case for predicting lifestyles and emergence of pathogens.</title>
        <authorList>
            <person name="Haridas S."/>
            <person name="Albert R."/>
            <person name="Binder M."/>
            <person name="Bloem J."/>
            <person name="Labutti K."/>
            <person name="Salamov A."/>
            <person name="Andreopoulos B."/>
            <person name="Baker S."/>
            <person name="Barry K."/>
            <person name="Bills G."/>
            <person name="Bluhm B."/>
            <person name="Cannon C."/>
            <person name="Castanera R."/>
            <person name="Culley D."/>
            <person name="Daum C."/>
            <person name="Ezra D."/>
            <person name="Gonzalez J."/>
            <person name="Henrissat B."/>
            <person name="Kuo A."/>
            <person name="Liang C."/>
            <person name="Lipzen A."/>
            <person name="Lutzoni F."/>
            <person name="Magnuson J."/>
            <person name="Mondo S."/>
            <person name="Nolan M."/>
            <person name="Ohm R."/>
            <person name="Pangilinan J."/>
            <person name="Park H.-J."/>
            <person name="Ramirez L."/>
            <person name="Alfaro M."/>
            <person name="Sun H."/>
            <person name="Tritt A."/>
            <person name="Yoshinaga Y."/>
            <person name="Zwiers L.-H."/>
            <person name="Turgeon B."/>
            <person name="Goodwin S."/>
            <person name="Spatafora J."/>
            <person name="Crous P."/>
            <person name="Grigoriev I."/>
        </authorList>
    </citation>
    <scope>NUCLEOTIDE SEQUENCE</scope>
    <source>
        <strain evidence="2">CBS 260.36</strain>
    </source>
</reference>
<dbReference type="Proteomes" id="UP000799439">
    <property type="component" value="Unassembled WGS sequence"/>
</dbReference>
<accession>A0A9P4J0T7</accession>
<comment type="caution">
    <text evidence="2">The sequence shown here is derived from an EMBL/GenBank/DDBJ whole genome shotgun (WGS) entry which is preliminary data.</text>
</comment>
<name>A0A9P4J0T7_9PEZI</name>
<keyword evidence="3" id="KW-1185">Reference proteome</keyword>
<gene>
    <name evidence="2" type="ORF">K461DRAFT_280330</name>
</gene>
<evidence type="ECO:0000313" key="3">
    <source>
        <dbReference type="Proteomes" id="UP000799439"/>
    </source>
</evidence>